<comment type="subcellular location">
    <subcellularLocation>
        <location evidence="12">Cell membrane</location>
        <topology evidence="12">Multi-pass membrane protein</topology>
    </subcellularLocation>
    <subcellularLocation>
        <location evidence="12">Bacterial flagellum basal body</location>
    </subcellularLocation>
</comment>
<dbReference type="PRINTS" id="PR00951">
    <property type="entry name" value="FLGBIOSNFLIP"/>
</dbReference>
<dbReference type="EMBL" id="BMYS01000021">
    <property type="protein sequence ID" value="GGW93872.1"/>
    <property type="molecule type" value="Genomic_DNA"/>
</dbReference>
<dbReference type="GO" id="GO:0005886">
    <property type="term" value="C:plasma membrane"/>
    <property type="evidence" value="ECO:0007669"/>
    <property type="project" value="UniProtKB-SubCell"/>
</dbReference>
<keyword evidence="6 12" id="KW-1005">Bacterial flagellum biogenesis</keyword>
<feature type="compositionally biased region" description="Polar residues" evidence="13">
    <location>
        <begin position="97"/>
        <end position="116"/>
    </location>
</feature>
<name>A0A918JPR9_9BURK</name>
<protein>
    <recommendedName>
        <fullName evidence="2 12">Flagellar biosynthetic protein FliP</fullName>
    </recommendedName>
</protein>
<evidence type="ECO:0000313" key="15">
    <source>
        <dbReference type="Proteomes" id="UP000608345"/>
    </source>
</evidence>
<evidence type="ECO:0000256" key="13">
    <source>
        <dbReference type="SAM" id="MobiDB-lite"/>
    </source>
</evidence>
<feature type="transmembrane region" description="Helical" evidence="12">
    <location>
        <begin position="128"/>
        <end position="145"/>
    </location>
</feature>
<feature type="transmembrane region" description="Helical" evidence="12">
    <location>
        <begin position="316"/>
        <end position="342"/>
    </location>
</feature>
<dbReference type="PANTHER" id="PTHR30587:SF0">
    <property type="entry name" value="FLAGELLAR BIOSYNTHETIC PROTEIN FLIP"/>
    <property type="match status" value="1"/>
</dbReference>
<dbReference type="GO" id="GO:0044781">
    <property type="term" value="P:bacterial-type flagellum organization"/>
    <property type="evidence" value="ECO:0007669"/>
    <property type="project" value="UniProtKB-UniRule"/>
</dbReference>
<feature type="region of interest" description="Disordered" evidence="13">
    <location>
        <begin position="82"/>
        <end position="116"/>
    </location>
</feature>
<comment type="function">
    <text evidence="12">Plays a role in the flagellum-specific transport system.</text>
</comment>
<dbReference type="Proteomes" id="UP000608345">
    <property type="component" value="Unassembled WGS sequence"/>
</dbReference>
<keyword evidence="10" id="KW-0975">Bacterial flagellum</keyword>
<organism evidence="14 15">
    <name type="scientific">Advenella faeciporci</name>
    <dbReference type="NCBI Taxonomy" id="797535"/>
    <lineage>
        <taxon>Bacteria</taxon>
        <taxon>Pseudomonadati</taxon>
        <taxon>Pseudomonadota</taxon>
        <taxon>Betaproteobacteria</taxon>
        <taxon>Burkholderiales</taxon>
        <taxon>Alcaligenaceae</taxon>
    </lineage>
</organism>
<gene>
    <name evidence="12" type="primary">fliP</name>
    <name evidence="14" type="ORF">GCM10011450_24840</name>
</gene>
<dbReference type="InterPro" id="IPR005838">
    <property type="entry name" value="T3SS_IM_P"/>
</dbReference>
<evidence type="ECO:0000256" key="10">
    <source>
        <dbReference type="ARBA" id="ARBA00023143"/>
    </source>
</evidence>
<evidence type="ECO:0000256" key="11">
    <source>
        <dbReference type="ARBA" id="ARBA00023225"/>
    </source>
</evidence>
<evidence type="ECO:0000256" key="1">
    <source>
        <dbReference type="ARBA" id="ARBA00006257"/>
    </source>
</evidence>
<sequence length="376" mass="40503">MDQLAIIRVFAALGLVLFCIILFGMVARKTGLLGKIRRNPALPVISRTPLGPRTEVVVVQAGNEQLVLGVTAQQINLLHKMPAPEAPPESSAPGSETTGNSSPGKVSSPPTSSTDGKMTFREALKRHLPLKMLLVCLLPALLFMGDPAFAQVNLPALTSAANPDGSQTYSLSMQTLLLLTGLSFLPAVILMMTGFTRIVIVLGLLRNALGTGASPPNSVIIGLSLFLTFFVMSPVLDQIAEEAYVPLNEGQISFEQAVERASRPIHAFMIGQTRESDLALFADMANLTEFESPEAVPMRILIPAFVTSELKTAFQIGFTIFIPFLIIDLVIASVLMSLGMMMVPPVTISLPFKLMLFVLADGWHLLLGSLARSFYQ</sequence>
<comment type="caution">
    <text evidence="14">The sequence shown here is derived from an EMBL/GenBank/DDBJ whole genome shotgun (WGS) entry which is preliminary data.</text>
</comment>
<dbReference type="NCBIfam" id="TIGR01103">
    <property type="entry name" value="fliP"/>
    <property type="match status" value="1"/>
</dbReference>
<feature type="transmembrane region" description="Helical" evidence="12">
    <location>
        <begin position="6"/>
        <end position="27"/>
    </location>
</feature>
<evidence type="ECO:0000256" key="8">
    <source>
        <dbReference type="ARBA" id="ARBA00022989"/>
    </source>
</evidence>
<evidence type="ECO:0000256" key="12">
    <source>
        <dbReference type="RuleBase" id="RU362069"/>
    </source>
</evidence>
<keyword evidence="5 12" id="KW-0812">Transmembrane</keyword>
<dbReference type="PRINTS" id="PR01302">
    <property type="entry name" value="TYPE3IMPPROT"/>
</dbReference>
<keyword evidence="9 12" id="KW-0472">Membrane</keyword>
<evidence type="ECO:0000256" key="3">
    <source>
        <dbReference type="ARBA" id="ARBA00022448"/>
    </source>
</evidence>
<dbReference type="Pfam" id="PF04347">
    <property type="entry name" value="FliO"/>
    <property type="match status" value="1"/>
</dbReference>
<evidence type="ECO:0000256" key="5">
    <source>
        <dbReference type="ARBA" id="ARBA00022692"/>
    </source>
</evidence>
<dbReference type="GO" id="GO:0009306">
    <property type="term" value="P:protein secretion"/>
    <property type="evidence" value="ECO:0007669"/>
    <property type="project" value="UniProtKB-UniRule"/>
</dbReference>
<keyword evidence="15" id="KW-1185">Reference proteome</keyword>
<evidence type="ECO:0000256" key="9">
    <source>
        <dbReference type="ARBA" id="ARBA00023136"/>
    </source>
</evidence>
<evidence type="ECO:0000256" key="4">
    <source>
        <dbReference type="ARBA" id="ARBA00022475"/>
    </source>
</evidence>
<reference evidence="14" key="1">
    <citation type="journal article" date="2014" name="Int. J. Syst. Evol. Microbiol.">
        <title>Complete genome sequence of Corynebacterium casei LMG S-19264T (=DSM 44701T), isolated from a smear-ripened cheese.</title>
        <authorList>
            <consortium name="US DOE Joint Genome Institute (JGI-PGF)"/>
            <person name="Walter F."/>
            <person name="Albersmeier A."/>
            <person name="Kalinowski J."/>
            <person name="Ruckert C."/>
        </authorList>
    </citation>
    <scope>NUCLEOTIDE SEQUENCE</scope>
    <source>
        <strain evidence="14">KCTC 23732</strain>
    </source>
</reference>
<dbReference type="PROSITE" id="PS01060">
    <property type="entry name" value="FLIP_1"/>
    <property type="match status" value="1"/>
</dbReference>
<evidence type="ECO:0000313" key="14">
    <source>
        <dbReference type="EMBL" id="GGW93872.1"/>
    </source>
</evidence>
<comment type="similarity">
    <text evidence="1 12">Belongs to the FliP/MopC/SpaP family.</text>
</comment>
<dbReference type="AlphaFoldDB" id="A0A918JPR9"/>
<keyword evidence="3 12" id="KW-0813">Transport</keyword>
<feature type="transmembrane region" description="Helical" evidence="12">
    <location>
        <begin position="217"/>
        <end position="236"/>
    </location>
</feature>
<dbReference type="InterPro" id="IPR022781">
    <property type="entry name" value="Flagellar_biosynth_FliO"/>
</dbReference>
<keyword evidence="11 12" id="KW-1006">Bacterial flagellum protein export</keyword>
<dbReference type="NCBIfam" id="TIGR03500">
    <property type="entry name" value="FliO_TIGR"/>
    <property type="match status" value="1"/>
</dbReference>
<evidence type="ECO:0000256" key="7">
    <source>
        <dbReference type="ARBA" id="ARBA00022927"/>
    </source>
</evidence>
<keyword evidence="8 12" id="KW-1133">Transmembrane helix</keyword>
<keyword evidence="4 12" id="KW-1003">Cell membrane</keyword>
<dbReference type="PROSITE" id="PS01061">
    <property type="entry name" value="FLIP_2"/>
    <property type="match status" value="1"/>
</dbReference>
<reference evidence="14" key="2">
    <citation type="submission" date="2020-09" db="EMBL/GenBank/DDBJ databases">
        <authorList>
            <person name="Sun Q."/>
            <person name="Kim S."/>
        </authorList>
    </citation>
    <scope>NUCLEOTIDE SEQUENCE</scope>
    <source>
        <strain evidence="14">KCTC 23732</strain>
    </source>
</reference>
<feature type="transmembrane region" description="Helical" evidence="12">
    <location>
        <begin position="354"/>
        <end position="375"/>
    </location>
</feature>
<proteinExistence type="inferred from homology"/>
<dbReference type="InterPro" id="IPR005837">
    <property type="entry name" value="FliP"/>
</dbReference>
<evidence type="ECO:0000256" key="6">
    <source>
        <dbReference type="ARBA" id="ARBA00022795"/>
    </source>
</evidence>
<feature type="transmembrane region" description="Helical" evidence="12">
    <location>
        <begin position="176"/>
        <end position="205"/>
    </location>
</feature>
<dbReference type="PANTHER" id="PTHR30587">
    <property type="entry name" value="FLAGELLAR BIOSYNTHETIC PROTEIN FLIP"/>
    <property type="match status" value="1"/>
</dbReference>
<dbReference type="GO" id="GO:0009425">
    <property type="term" value="C:bacterial-type flagellum basal body"/>
    <property type="evidence" value="ECO:0007669"/>
    <property type="project" value="UniProtKB-SubCell"/>
</dbReference>
<dbReference type="Pfam" id="PF00813">
    <property type="entry name" value="FliP"/>
    <property type="match status" value="1"/>
</dbReference>
<dbReference type="NCBIfam" id="NF009438">
    <property type="entry name" value="PRK12797.1"/>
    <property type="match status" value="1"/>
</dbReference>
<evidence type="ECO:0000256" key="2">
    <source>
        <dbReference type="ARBA" id="ARBA00021714"/>
    </source>
</evidence>
<keyword evidence="7 12" id="KW-0653">Protein transport</keyword>
<accession>A0A918JPR9</accession>